<evidence type="ECO:0000313" key="2">
    <source>
        <dbReference type="Proteomes" id="UP001519292"/>
    </source>
</evidence>
<gene>
    <name evidence="1" type="ORF">J2Z60_001576</name>
</gene>
<dbReference type="Proteomes" id="UP001519292">
    <property type="component" value="Unassembled WGS sequence"/>
</dbReference>
<dbReference type="EMBL" id="JAGGLU010000009">
    <property type="protein sequence ID" value="MBP2058397.1"/>
    <property type="molecule type" value="Genomic_DNA"/>
</dbReference>
<protein>
    <submittedName>
        <fullName evidence="1">Uncharacterized protein</fullName>
    </submittedName>
</protein>
<name>A0ABS4MGC1_9LACO</name>
<evidence type="ECO:0000313" key="1">
    <source>
        <dbReference type="EMBL" id="MBP2058397.1"/>
    </source>
</evidence>
<proteinExistence type="predicted"/>
<keyword evidence="2" id="KW-1185">Reference proteome</keyword>
<dbReference type="RefSeq" id="WP_209687133.1">
    <property type="nucleotide sequence ID" value="NZ_JAGGLU010000009.1"/>
</dbReference>
<organism evidence="1 2">
    <name type="scientific">Lactobacillus colini</name>
    <dbReference type="NCBI Taxonomy" id="1819254"/>
    <lineage>
        <taxon>Bacteria</taxon>
        <taxon>Bacillati</taxon>
        <taxon>Bacillota</taxon>
        <taxon>Bacilli</taxon>
        <taxon>Lactobacillales</taxon>
        <taxon>Lactobacillaceae</taxon>
        <taxon>Lactobacillus</taxon>
    </lineage>
</organism>
<reference evidence="1 2" key="1">
    <citation type="submission" date="2021-03" db="EMBL/GenBank/DDBJ databases">
        <title>Genomic Encyclopedia of Type Strains, Phase IV (KMG-IV): sequencing the most valuable type-strain genomes for metagenomic binning, comparative biology and taxonomic classification.</title>
        <authorList>
            <person name="Goeker M."/>
        </authorList>
    </citation>
    <scope>NUCLEOTIDE SEQUENCE [LARGE SCALE GENOMIC DNA]</scope>
    <source>
        <strain evidence="1 2">DSM 101872</strain>
    </source>
</reference>
<sequence length="109" mass="12995">MKTKEDFNIYCIEINEMKSSPVLVLEDDGLNVYFYKFITDYFNKTLRTKQQCHLVKDRKGASLKQLFWIDLGVIYKMPKEHIKLSLLGSLSSTDQLKLIKFKHELNRYR</sequence>
<accession>A0ABS4MGC1</accession>
<comment type="caution">
    <text evidence="1">The sequence shown here is derived from an EMBL/GenBank/DDBJ whole genome shotgun (WGS) entry which is preliminary data.</text>
</comment>